<evidence type="ECO:0008006" key="4">
    <source>
        <dbReference type="Google" id="ProtNLM"/>
    </source>
</evidence>
<organism evidence="2 3">
    <name type="scientific">Trypanosoma rangeli SC58</name>
    <dbReference type="NCBI Taxonomy" id="429131"/>
    <lineage>
        <taxon>Eukaryota</taxon>
        <taxon>Discoba</taxon>
        <taxon>Euglenozoa</taxon>
        <taxon>Kinetoplastea</taxon>
        <taxon>Metakinetoplastina</taxon>
        <taxon>Trypanosomatida</taxon>
        <taxon>Trypanosomatidae</taxon>
        <taxon>Trypanosoma</taxon>
        <taxon>Herpetosoma</taxon>
    </lineage>
</organism>
<comment type="caution">
    <text evidence="2">The sequence shown here is derived from an EMBL/GenBank/DDBJ whole genome shotgun (WGS) entry which is preliminary data.</text>
</comment>
<evidence type="ECO:0000313" key="3">
    <source>
        <dbReference type="Proteomes" id="UP000031737"/>
    </source>
</evidence>
<dbReference type="VEuPathDB" id="TriTrypDB:TRSC58_04097"/>
<gene>
    <name evidence="2" type="ORF">TRSC58_04097</name>
</gene>
<dbReference type="InterPro" id="IPR027417">
    <property type="entry name" value="P-loop_NTPase"/>
</dbReference>
<dbReference type="SUPFAM" id="SSF52540">
    <property type="entry name" value="P-loop containing nucleoside triphosphate hydrolases"/>
    <property type="match status" value="1"/>
</dbReference>
<keyword evidence="3" id="KW-1185">Reference proteome</keyword>
<dbReference type="EMBL" id="AUPL01004097">
    <property type="protein sequence ID" value="ESL08204.1"/>
    <property type="molecule type" value="Genomic_DNA"/>
</dbReference>
<dbReference type="Proteomes" id="UP000031737">
    <property type="component" value="Unassembled WGS sequence"/>
</dbReference>
<dbReference type="PANTHER" id="PTHR33477">
    <property type="entry name" value="P-LOOP NTPASE DOMAIN-CONTAINING PROTEIN LPA1 HOMOLOG 1"/>
    <property type="match status" value="1"/>
</dbReference>
<proteinExistence type="predicted"/>
<evidence type="ECO:0000256" key="1">
    <source>
        <dbReference type="SAM" id="MobiDB-lite"/>
    </source>
</evidence>
<accession>A0A061IZT4</accession>
<name>A0A061IZT4_TRYRA</name>
<dbReference type="Gene3D" id="3.40.50.300">
    <property type="entry name" value="P-loop containing nucleotide triphosphate hydrolases"/>
    <property type="match status" value="1"/>
</dbReference>
<dbReference type="PANTHER" id="PTHR33477:SF2">
    <property type="entry name" value="2-PHOSPHOGLYCERATE KINASE"/>
    <property type="match status" value="1"/>
</dbReference>
<feature type="region of interest" description="Disordered" evidence="1">
    <location>
        <begin position="323"/>
        <end position="351"/>
    </location>
</feature>
<reference evidence="2 3" key="1">
    <citation type="submission" date="2013-07" db="EMBL/GenBank/DDBJ databases">
        <authorList>
            <person name="Stoco P.H."/>
            <person name="Wagner G."/>
            <person name="Gerber A."/>
            <person name="Zaha A."/>
            <person name="Thompson C."/>
            <person name="Bartholomeu D.C."/>
            <person name="Luckemeyer D.D."/>
            <person name="Bahia D."/>
            <person name="Loreto E."/>
            <person name="Prestes E.B."/>
            <person name="Lima F.M."/>
            <person name="Rodrigues-Luiz G."/>
            <person name="Vallejo G.A."/>
            <person name="Filho J.F."/>
            <person name="Monteiro K.M."/>
            <person name="Tyler K.M."/>
            <person name="de Almeida L.G."/>
            <person name="Ortiz M.F."/>
            <person name="Siervo M.A."/>
            <person name="de Moraes M.H."/>
            <person name="Cunha O.L."/>
            <person name="Mendonca-Neto R."/>
            <person name="Silva R."/>
            <person name="Teixeira S.M."/>
            <person name="Murta S.M."/>
            <person name="Sincero T.C."/>
            <person name="Mendes T.A."/>
            <person name="Urmenyi T.P."/>
            <person name="Silva V.G."/>
            <person name="da Rocha W.D."/>
            <person name="Andersson B."/>
            <person name="Romanha A.J."/>
            <person name="Steindel M."/>
            <person name="de Vasconcelos A.T."/>
            <person name="Grisard E.C."/>
        </authorList>
    </citation>
    <scope>NUCLEOTIDE SEQUENCE [LARGE SCALE GENOMIC DNA]</scope>
    <source>
        <strain evidence="2 3">SC58</strain>
    </source>
</reference>
<protein>
    <recommendedName>
        <fullName evidence="4">Zeta toxin domain-containing protein</fullName>
    </recommendedName>
</protein>
<sequence length="394" mass="43985">MSSKYDRVKVRVHLGADHYYTLSRFMLSKMLTFCKLPTTVSVKVSLEVKKRFVDDERLEISQVELEAATFLIMAQYGYGEAHAKLFPVMTRFYVERVPLVIFIAGSGYCGKTAIAHSLGSKLNTHNVVSTDVLLETLTSVYNGFPAACICAGKDIGGQASWPQPDEQVLWLYKTDTEEEFVLAWRAWSEAIRPLVEEEVNKAITEGKVLILEGSLLSLAMYRLYLLRQFQRRHGAIVIAFHVSSDDDSRRFSVERFLASFHTFLPTSYRNNQPAAVAWIMRRLEAVEAIGSQCFGNNGGGGMHRRWISAKRDGSFMSASRAAGDGNEVCDTDGETGLSPLASSLGAESPEGTEETVQVYCVTFSVETPSELPGVMQDLVLERIMFELRQRQSLV</sequence>
<evidence type="ECO:0000313" key="2">
    <source>
        <dbReference type="EMBL" id="ESL08204.1"/>
    </source>
</evidence>
<dbReference type="AlphaFoldDB" id="A0A061IZT4"/>
<dbReference type="OrthoDB" id="271259at2759"/>